<dbReference type="Proteomes" id="UP000321922">
    <property type="component" value="Unassembled WGS sequence"/>
</dbReference>
<accession>A0A511QIW8</accession>
<dbReference type="AlphaFoldDB" id="A0A511QIW8"/>
<gene>
    <name evidence="3" type="ORF">VSA01S_33310</name>
</gene>
<keyword evidence="4" id="KW-1185">Reference proteome</keyword>
<keyword evidence="2" id="KW-0732">Signal</keyword>
<dbReference type="OrthoDB" id="5900581at2"/>
<evidence type="ECO:0008006" key="5">
    <source>
        <dbReference type="Google" id="ProtNLM"/>
    </source>
</evidence>
<keyword evidence="1" id="KW-0812">Transmembrane</keyword>
<evidence type="ECO:0000313" key="4">
    <source>
        <dbReference type="Proteomes" id="UP000321922"/>
    </source>
</evidence>
<dbReference type="EMBL" id="BJXJ01000044">
    <property type="protein sequence ID" value="GEM77219.1"/>
    <property type="molecule type" value="Genomic_DNA"/>
</dbReference>
<proteinExistence type="predicted"/>
<organism evidence="3 4">
    <name type="scientific">Vibrio sagamiensis NBRC 104589</name>
    <dbReference type="NCBI Taxonomy" id="1219064"/>
    <lineage>
        <taxon>Bacteria</taxon>
        <taxon>Pseudomonadati</taxon>
        <taxon>Pseudomonadota</taxon>
        <taxon>Gammaproteobacteria</taxon>
        <taxon>Vibrionales</taxon>
        <taxon>Vibrionaceae</taxon>
        <taxon>Vibrio</taxon>
    </lineage>
</organism>
<feature type="chain" id="PRO_5021932100" description="Conjugal transfer protein TrbC" evidence="2">
    <location>
        <begin position="24"/>
        <end position="106"/>
    </location>
</feature>
<evidence type="ECO:0000256" key="2">
    <source>
        <dbReference type="SAM" id="SignalP"/>
    </source>
</evidence>
<feature type="signal peptide" evidence="2">
    <location>
        <begin position="1"/>
        <end position="23"/>
    </location>
</feature>
<comment type="caution">
    <text evidence="3">The sequence shown here is derived from an EMBL/GenBank/DDBJ whole genome shotgun (WGS) entry which is preliminary data.</text>
</comment>
<dbReference type="RefSeq" id="WP_039981881.1">
    <property type="nucleotide sequence ID" value="NZ_BAOJ01000081.1"/>
</dbReference>
<name>A0A511QIW8_9VIBR</name>
<reference evidence="3 4" key="1">
    <citation type="submission" date="2019-07" db="EMBL/GenBank/DDBJ databases">
        <title>Whole genome shotgun sequence of Vibrio sagamiensis NBRC 104589.</title>
        <authorList>
            <person name="Hosoyama A."/>
            <person name="Uohara A."/>
            <person name="Ohji S."/>
            <person name="Ichikawa N."/>
        </authorList>
    </citation>
    <scope>NUCLEOTIDE SEQUENCE [LARGE SCALE GENOMIC DNA]</scope>
    <source>
        <strain evidence="3 4">NBRC 104589</strain>
    </source>
</reference>
<evidence type="ECO:0000256" key="1">
    <source>
        <dbReference type="SAM" id="Phobius"/>
    </source>
</evidence>
<feature type="transmembrane region" description="Helical" evidence="1">
    <location>
        <begin position="52"/>
        <end position="71"/>
    </location>
</feature>
<evidence type="ECO:0000313" key="3">
    <source>
        <dbReference type="EMBL" id="GEM77219.1"/>
    </source>
</evidence>
<sequence length="106" mass="11436">MRRRYKQLFATFFLMQLSLVCFASVSLGEGGTGPFAKVGKFFQDIVDFLGGTGSMFVIFLAFAGAIALWVLKPKEAGPAAAWALRACIGAICIFGLGTLITWVKSF</sequence>
<feature type="transmembrane region" description="Helical" evidence="1">
    <location>
        <begin position="83"/>
        <end position="103"/>
    </location>
</feature>
<keyword evidence="1" id="KW-0472">Membrane</keyword>
<keyword evidence="1" id="KW-1133">Transmembrane helix</keyword>
<protein>
    <recommendedName>
        <fullName evidence="5">Conjugal transfer protein TrbC</fullName>
    </recommendedName>
</protein>